<dbReference type="SUPFAM" id="SSF52540">
    <property type="entry name" value="P-loop containing nucleoside triphosphate hydrolases"/>
    <property type="match status" value="1"/>
</dbReference>
<reference evidence="8 9" key="1">
    <citation type="journal article" date="2020" name="bioRxiv">
        <title>Metabolic contributions of an alphaproteobacterial endosymbiont in the apicomplexan Cardiosporidium cionae.</title>
        <authorList>
            <person name="Hunter E.S."/>
            <person name="Paight C.J."/>
            <person name="Lane C.E."/>
        </authorList>
    </citation>
    <scope>NUCLEOTIDE SEQUENCE [LARGE SCALE GENOMIC DNA]</scope>
    <source>
        <strain evidence="8">ESH_2018</strain>
    </source>
</reference>
<dbReference type="Gene3D" id="3.40.50.300">
    <property type="entry name" value="P-loop containing nucleotide triphosphate hydrolases"/>
    <property type="match status" value="1"/>
</dbReference>
<accession>A0ABQ7J5A6</accession>
<dbReference type="InterPro" id="IPR049730">
    <property type="entry name" value="SNF2/RAD54-like_C"/>
</dbReference>
<sequence>MRKVCNHPDLFEPRPIQTPCGEEGLNVSAILPSLLCLWLFEPFNWTLEETFSRISLPLLSILHNELYVHPHTENWRFSNFKSKRDAFSQPFSSQWIEELPSSNPKLSLSKEDMMENISLHTAASEETEGAQYPAYHTALCKPLSLSSTILNPYHSSDTSLWHVLPHCFNHRWMNSQEIQFLASFHSNFFIQRSLEYQRKRVAMEEEESSQRLKRYLYSNEGISPLWGKSFREWLMKACLAETSTVVGFIASKITNSPYGSSPFFKSVCLSPHDRLEIYWPLLYRVICVFEYKVLPVPADIRLQGNQGKSGYFRSLNNFSAVTKSLKKAIDEFHPLLMRKRCIFPFPSQLQDDSGKMIVLAKLMKSLHREGHRCLLFTQFTKLLDVLENFINFLGFTYVRLDGSTKVEMRQKIVTRFNENIRIFLFISSTRSGGIGLNLTGADVVIFYDTDWNPAMDRQAMDRCHRIGQTRDVHVYRLVCEHTIEENIWKKQLQKRQLDEIVIDQGQFTSDWFSNAETLREIFQESVENSDTLFKDRVLHDTHSSIGHTTGQIHQRRAIEKFEITLTTVEDVDDVRALKASTKETANERAEFAKEFVGESGDRQGEGDAAVDALLQMPSLVAYCVRFIEENMPPSLSQQIDEMKEKIKREEITQVDAPVEEETGEVQEEKSGEESSVWESEVESNSDHEDSIESGGSVGSNDSELSN</sequence>
<feature type="domain" description="Helicase C-terminal" evidence="7">
    <location>
        <begin position="358"/>
        <end position="508"/>
    </location>
</feature>
<dbReference type="PANTHER" id="PTHR45685">
    <property type="entry name" value="HELICASE SRCAP-RELATED"/>
    <property type="match status" value="1"/>
</dbReference>
<dbReference type="Proteomes" id="UP000823046">
    <property type="component" value="Unassembled WGS sequence"/>
</dbReference>
<gene>
    <name evidence="8" type="ORF">IE077_001585</name>
</gene>
<comment type="subcellular location">
    <subcellularLocation>
        <location evidence="1">Nucleus</location>
    </subcellularLocation>
</comment>
<proteinExistence type="predicted"/>
<dbReference type="EMBL" id="JADAQX010000933">
    <property type="protein sequence ID" value="KAF8819138.1"/>
    <property type="molecule type" value="Genomic_DNA"/>
</dbReference>
<keyword evidence="9" id="KW-1185">Reference proteome</keyword>
<dbReference type="PROSITE" id="PS51194">
    <property type="entry name" value="HELICASE_CTER"/>
    <property type="match status" value="1"/>
</dbReference>
<dbReference type="CDD" id="cd18793">
    <property type="entry name" value="SF2_C_SNF"/>
    <property type="match status" value="1"/>
</dbReference>
<dbReference type="SMART" id="SM00490">
    <property type="entry name" value="HELICc"/>
    <property type="match status" value="1"/>
</dbReference>
<dbReference type="InterPro" id="IPR027417">
    <property type="entry name" value="P-loop_NTPase"/>
</dbReference>
<evidence type="ECO:0000256" key="5">
    <source>
        <dbReference type="ARBA" id="ARBA00022840"/>
    </source>
</evidence>
<evidence type="ECO:0000256" key="1">
    <source>
        <dbReference type="ARBA" id="ARBA00004123"/>
    </source>
</evidence>
<name>A0ABQ7J5A6_9APIC</name>
<evidence type="ECO:0000256" key="2">
    <source>
        <dbReference type="ARBA" id="ARBA00022741"/>
    </source>
</evidence>
<keyword evidence="5" id="KW-0067">ATP-binding</keyword>
<comment type="caution">
    <text evidence="8">The sequence shown here is derived from an EMBL/GenBank/DDBJ whole genome shotgun (WGS) entry which is preliminary data.</text>
</comment>
<keyword evidence="3" id="KW-0378">Hydrolase</keyword>
<evidence type="ECO:0000256" key="3">
    <source>
        <dbReference type="ARBA" id="ARBA00022801"/>
    </source>
</evidence>
<evidence type="ECO:0000256" key="4">
    <source>
        <dbReference type="ARBA" id="ARBA00022806"/>
    </source>
</evidence>
<keyword evidence="2" id="KW-0547">Nucleotide-binding</keyword>
<dbReference type="PANTHER" id="PTHR45685:SF1">
    <property type="entry name" value="HELICASE SRCAP"/>
    <property type="match status" value="1"/>
</dbReference>
<evidence type="ECO:0000313" key="9">
    <source>
        <dbReference type="Proteomes" id="UP000823046"/>
    </source>
</evidence>
<evidence type="ECO:0000256" key="6">
    <source>
        <dbReference type="SAM" id="MobiDB-lite"/>
    </source>
</evidence>
<keyword evidence="4" id="KW-0347">Helicase</keyword>
<feature type="region of interest" description="Disordered" evidence="6">
    <location>
        <begin position="649"/>
        <end position="706"/>
    </location>
</feature>
<organism evidence="8 9">
    <name type="scientific">Cardiosporidium cionae</name>
    <dbReference type="NCBI Taxonomy" id="476202"/>
    <lineage>
        <taxon>Eukaryota</taxon>
        <taxon>Sar</taxon>
        <taxon>Alveolata</taxon>
        <taxon>Apicomplexa</taxon>
        <taxon>Aconoidasida</taxon>
        <taxon>Nephromycida</taxon>
        <taxon>Cardiosporidium</taxon>
    </lineage>
</organism>
<dbReference type="Pfam" id="PF00271">
    <property type="entry name" value="Helicase_C"/>
    <property type="match status" value="1"/>
</dbReference>
<dbReference type="InterPro" id="IPR001650">
    <property type="entry name" value="Helicase_C-like"/>
</dbReference>
<dbReference type="InterPro" id="IPR050520">
    <property type="entry name" value="INO80/SWR1_helicase"/>
</dbReference>
<protein>
    <submittedName>
        <fullName evidence="8">SWI2/SNF2 SRCAP/Ino80</fullName>
    </submittedName>
</protein>
<evidence type="ECO:0000259" key="7">
    <source>
        <dbReference type="PROSITE" id="PS51194"/>
    </source>
</evidence>
<evidence type="ECO:0000313" key="8">
    <source>
        <dbReference type="EMBL" id="KAF8819138.1"/>
    </source>
</evidence>